<dbReference type="Gene3D" id="2.60.40.10">
    <property type="entry name" value="Immunoglobulins"/>
    <property type="match status" value="4"/>
</dbReference>
<feature type="region of interest" description="Disordered" evidence="1">
    <location>
        <begin position="942"/>
        <end position="972"/>
    </location>
</feature>
<dbReference type="Pfam" id="PF00041">
    <property type="entry name" value="fn3"/>
    <property type="match status" value="3"/>
</dbReference>
<feature type="domain" description="Fibronectin type-III" evidence="3">
    <location>
        <begin position="722"/>
        <end position="820"/>
    </location>
</feature>
<feature type="region of interest" description="Disordered" evidence="1">
    <location>
        <begin position="227"/>
        <end position="249"/>
    </location>
</feature>
<comment type="caution">
    <text evidence="4">The sequence shown here is derived from an EMBL/GenBank/DDBJ whole genome shotgun (WGS) entry which is preliminary data.</text>
</comment>
<reference evidence="4 5" key="1">
    <citation type="submission" date="2019-04" db="EMBL/GenBank/DDBJ databases">
        <title>Annotation for the trematode Fasciola gigantica.</title>
        <authorList>
            <person name="Choi Y.-J."/>
        </authorList>
    </citation>
    <scope>NUCLEOTIDE SEQUENCE [LARGE SCALE GENOMIC DNA]</scope>
    <source>
        <strain evidence="4">Uganda_cow_1</strain>
    </source>
</reference>
<dbReference type="SMART" id="SM00060">
    <property type="entry name" value="FN3"/>
    <property type="match status" value="5"/>
</dbReference>
<sequence>LELTSYSSLWDSRRSPTLATQTSSICCAGLNHGRGCLFIGSSRISFEGSNSQKDRSSNESHEHMTIEPFRSEHNPDGGATSTAGNLRELSTPKLRRKKRMVSNQLAESYASIDHRLLPPRNLQIVPIRFGTFNISWIPAAKNEPWISHFELVMISLGEVADKEEDDRCKVYRNNFNLSDREPSTFDRTPNQGQLTLNVSAPASWTVVTGLPPDNFYRVLLFSMAGTQRSPPASMPSSPRVPALAPRSAPRDVKITTRGVQSAKVAWELPDGFDCTGELINYVITINSSRLLEPIVIKVPREKRSYVVEDLVPGTQYTVQVAATTRGGVGVASSPLNFRTSGETPRVDMDDDTEDVEAASLVSEEPEEWDEFYEGIISRSEWTGDERAGYEDPRMFMVPAKIHNLRATATQSSIHLKWTVALRRVNPDTERELLVPGPRNSVPRGSSEVSAHPMRINLAINKHDKDSRGYLPSGTKYLIRWGDMHPGPAEDSVRGDQTEYLIENLRPGTIYYIRVIAVTQLGEGPAAYTVTRTLNPVTDELTPATSGPLIPVNLVVQAVGSTWARVGWELSNLPSAETMPSLMFQIKYYAITADGFHDTQHGYRRGLSTYERDVELVNLTVPNRNRGAKRVGSHYKAMLRGLRPGTQYEFGVCLIQSHLTNDLNAVEVRDNRASAMATSPYCWSMVQGFETFGQHPKDPPQRIRVLIPLSDTKPETIGLVQLDPSDSGGLSSDGGKTYPIRVIWDSPSQSNGPILAYVIYLTANRKQSVTHWFERSVDGSLRRVEIRGLDLNRVYYMQIAARNRHGRSPLSSVIVFRTPDAQGIGGGMFKLSREYYDARDINEPLMTMVTGISEALGTQTADLKGENMPWIVVGSVLGGALVIMIVITVVLLNRCRRGRTSLGLMKGAVNFQPVNGPRISFICNPDMESNEWLNHGLTGSGSLNDDEAITSSPASSSAGRASGGMAHLPTSQTHGNAHIRKFPQSQLQGFGKSDIDKVHGGISPQRLGVFPSTVQMTYDGRGKQTKTSEYKMGRPLQSNVTTGMLNDISPTIQQKHRTGNFGNPTRVNVMSSDYASQQSSLSESFFLFVPLKLYIQFDTCSSREFLCQMTLVTYMIPKHIERKVLPDAH</sequence>
<keyword evidence="2" id="KW-1133">Transmembrane helix</keyword>
<dbReference type="OrthoDB" id="114660at2759"/>
<evidence type="ECO:0000259" key="3">
    <source>
        <dbReference type="PROSITE" id="PS50853"/>
    </source>
</evidence>
<feature type="region of interest" description="Disordered" evidence="1">
    <location>
        <begin position="48"/>
        <end position="100"/>
    </location>
</feature>
<dbReference type="PROSITE" id="PS50853">
    <property type="entry name" value="FN3"/>
    <property type="match status" value="4"/>
</dbReference>
<evidence type="ECO:0000256" key="2">
    <source>
        <dbReference type="SAM" id="Phobius"/>
    </source>
</evidence>
<feature type="non-terminal residue" evidence="4">
    <location>
        <position position="1"/>
    </location>
</feature>
<protein>
    <submittedName>
        <fullName evidence="4">Netrin receptor DCC</fullName>
    </submittedName>
</protein>
<dbReference type="AlphaFoldDB" id="A0A504YMV1"/>
<feature type="domain" description="Fibronectin type-III" evidence="3">
    <location>
        <begin position="118"/>
        <end position="213"/>
    </location>
</feature>
<feature type="domain" description="Fibronectin type-III" evidence="3">
    <location>
        <begin position="441"/>
        <end position="536"/>
    </location>
</feature>
<feature type="compositionally biased region" description="Basic and acidic residues" evidence="1">
    <location>
        <begin position="52"/>
        <end position="75"/>
    </location>
</feature>
<keyword evidence="5" id="KW-1185">Reference proteome</keyword>
<dbReference type="SUPFAM" id="SSF49265">
    <property type="entry name" value="Fibronectin type III"/>
    <property type="match status" value="3"/>
</dbReference>
<keyword evidence="2" id="KW-0812">Transmembrane</keyword>
<dbReference type="PANTHER" id="PTHR46957">
    <property type="entry name" value="CYTOKINE RECEPTOR"/>
    <property type="match status" value="1"/>
</dbReference>
<dbReference type="STRING" id="46835.A0A504YMV1"/>
<dbReference type="InterPro" id="IPR036116">
    <property type="entry name" value="FN3_sf"/>
</dbReference>
<organism evidence="4 5">
    <name type="scientific">Fasciola gigantica</name>
    <name type="common">Giant liver fluke</name>
    <dbReference type="NCBI Taxonomy" id="46835"/>
    <lineage>
        <taxon>Eukaryota</taxon>
        <taxon>Metazoa</taxon>
        <taxon>Spiralia</taxon>
        <taxon>Lophotrochozoa</taxon>
        <taxon>Platyhelminthes</taxon>
        <taxon>Trematoda</taxon>
        <taxon>Digenea</taxon>
        <taxon>Plagiorchiida</taxon>
        <taxon>Echinostomata</taxon>
        <taxon>Echinostomatoidea</taxon>
        <taxon>Fasciolidae</taxon>
        <taxon>Fasciola</taxon>
    </lineage>
</organism>
<feature type="domain" description="Fibronectin type-III" evidence="3">
    <location>
        <begin position="248"/>
        <end position="342"/>
    </location>
</feature>
<accession>A0A504YMV1</accession>
<evidence type="ECO:0000313" key="4">
    <source>
        <dbReference type="EMBL" id="TPP59060.1"/>
    </source>
</evidence>
<proteinExistence type="predicted"/>
<dbReference type="InterPro" id="IPR003961">
    <property type="entry name" value="FN3_dom"/>
</dbReference>
<evidence type="ECO:0000313" key="5">
    <source>
        <dbReference type="Proteomes" id="UP000316759"/>
    </source>
</evidence>
<dbReference type="Proteomes" id="UP000316759">
    <property type="component" value="Unassembled WGS sequence"/>
</dbReference>
<dbReference type="InterPro" id="IPR013783">
    <property type="entry name" value="Ig-like_fold"/>
</dbReference>
<gene>
    <name evidence="4" type="ORF">FGIG_08374</name>
</gene>
<dbReference type="InterPro" id="IPR050713">
    <property type="entry name" value="RTP_Phos/Ushers"/>
</dbReference>
<keyword evidence="2" id="KW-0472">Membrane</keyword>
<dbReference type="PANTHER" id="PTHR46957:SF3">
    <property type="entry name" value="CYTOKINE RECEPTOR"/>
    <property type="match status" value="1"/>
</dbReference>
<feature type="transmembrane region" description="Helical" evidence="2">
    <location>
        <begin position="867"/>
        <end position="891"/>
    </location>
</feature>
<dbReference type="CDD" id="cd00063">
    <property type="entry name" value="FN3"/>
    <property type="match status" value="3"/>
</dbReference>
<dbReference type="EMBL" id="SUNJ01011211">
    <property type="protein sequence ID" value="TPP59060.1"/>
    <property type="molecule type" value="Genomic_DNA"/>
</dbReference>
<evidence type="ECO:0000256" key="1">
    <source>
        <dbReference type="SAM" id="MobiDB-lite"/>
    </source>
</evidence>
<keyword evidence="4" id="KW-0675">Receptor</keyword>
<name>A0A504YMV1_FASGI</name>
<dbReference type="GO" id="GO:0016020">
    <property type="term" value="C:membrane"/>
    <property type="evidence" value="ECO:0007669"/>
    <property type="project" value="UniProtKB-SubCell"/>
</dbReference>
<feature type="compositionally biased region" description="Low complexity" evidence="1">
    <location>
        <begin position="950"/>
        <end position="963"/>
    </location>
</feature>